<evidence type="ECO:0000313" key="1">
    <source>
        <dbReference type="EMBL" id="CAB3997009.1"/>
    </source>
</evidence>
<dbReference type="AlphaFoldDB" id="A0A7D9DYD2"/>
<accession>A0A7D9DYD2</accession>
<gene>
    <name evidence="1" type="ORF">PACLA_8A000011</name>
</gene>
<protein>
    <submittedName>
        <fullName evidence="1">Ubiquitin thioesterase OTUB1-like</fullName>
    </submittedName>
</protein>
<dbReference type="GO" id="GO:0004843">
    <property type="term" value="F:cysteine-type deubiquitinase activity"/>
    <property type="evidence" value="ECO:0007669"/>
    <property type="project" value="TreeGrafter"/>
</dbReference>
<dbReference type="GO" id="GO:0043130">
    <property type="term" value="F:ubiquitin binding"/>
    <property type="evidence" value="ECO:0007669"/>
    <property type="project" value="TreeGrafter"/>
</dbReference>
<dbReference type="Proteomes" id="UP001152795">
    <property type="component" value="Unassembled WGS sequence"/>
</dbReference>
<dbReference type="PROSITE" id="PS50802">
    <property type="entry name" value="OTU"/>
    <property type="match status" value="1"/>
</dbReference>
<evidence type="ECO:0000313" key="2">
    <source>
        <dbReference type="Proteomes" id="UP001152795"/>
    </source>
</evidence>
<comment type="caution">
    <text evidence="1">The sequence shown here is derived from an EMBL/GenBank/DDBJ whole genome shotgun (WGS) entry which is preliminary data.</text>
</comment>
<dbReference type="EMBL" id="CACRXK020002999">
    <property type="protein sequence ID" value="CAB3997009.1"/>
    <property type="molecule type" value="Genomic_DNA"/>
</dbReference>
<dbReference type="SUPFAM" id="SSF54001">
    <property type="entry name" value="Cysteine proteinases"/>
    <property type="match status" value="1"/>
</dbReference>
<dbReference type="PANTHER" id="PTHR12931">
    <property type="entry name" value="UBIQUITIN THIOLESTERASE PROTEIN OTUB"/>
    <property type="match status" value="1"/>
</dbReference>
<dbReference type="InterPro" id="IPR003323">
    <property type="entry name" value="OTU_dom"/>
</dbReference>
<dbReference type="Pfam" id="PF10275">
    <property type="entry name" value="Peptidase_C65"/>
    <property type="match status" value="1"/>
</dbReference>
<dbReference type="InterPro" id="IPR038765">
    <property type="entry name" value="Papain-like_cys_pep_sf"/>
</dbReference>
<dbReference type="OrthoDB" id="18915at2759"/>
<keyword evidence="2" id="KW-1185">Reference proteome</keyword>
<proteinExistence type="predicted"/>
<sequence>MCNYIVVYLRLLTSAQLQKKEEFFENFLEGGQTMKDFCSQEVEPMSRESDNIHIIALSDATGVCIRIEHLDRSGADSTINHHDFPDDGREPMIHLLYKPGHYDILYKHVK</sequence>
<organism evidence="1 2">
    <name type="scientific">Paramuricea clavata</name>
    <name type="common">Red gorgonian</name>
    <name type="synonym">Violescent sea-whip</name>
    <dbReference type="NCBI Taxonomy" id="317549"/>
    <lineage>
        <taxon>Eukaryota</taxon>
        <taxon>Metazoa</taxon>
        <taxon>Cnidaria</taxon>
        <taxon>Anthozoa</taxon>
        <taxon>Octocorallia</taxon>
        <taxon>Malacalcyonacea</taxon>
        <taxon>Plexauridae</taxon>
        <taxon>Paramuricea</taxon>
    </lineage>
</organism>
<dbReference type="Gene3D" id="3.30.200.60">
    <property type="entry name" value="Peptidase C65 Otubain, subdomain 1"/>
    <property type="match status" value="1"/>
</dbReference>
<reference evidence="1" key="1">
    <citation type="submission" date="2020-04" db="EMBL/GenBank/DDBJ databases">
        <authorList>
            <person name="Alioto T."/>
            <person name="Alioto T."/>
            <person name="Gomez Garrido J."/>
        </authorList>
    </citation>
    <scope>NUCLEOTIDE SEQUENCE</scope>
    <source>
        <strain evidence="1">A484AB</strain>
    </source>
</reference>
<dbReference type="InterPro" id="IPR042468">
    <property type="entry name" value="Peptidase_C65_otubain_sub1"/>
</dbReference>
<dbReference type="PANTHER" id="PTHR12931:SF15">
    <property type="entry name" value="UBIQUITIN THIOESTERASE OTUBAIN-LIKE"/>
    <property type="match status" value="1"/>
</dbReference>
<dbReference type="InterPro" id="IPR019400">
    <property type="entry name" value="Peptidase_C65_otubain"/>
</dbReference>
<dbReference type="GO" id="GO:0071108">
    <property type="term" value="P:protein K48-linked deubiquitination"/>
    <property type="evidence" value="ECO:0007669"/>
    <property type="project" value="TreeGrafter"/>
</dbReference>
<name>A0A7D9DYD2_PARCT</name>
<dbReference type="GO" id="GO:0005634">
    <property type="term" value="C:nucleus"/>
    <property type="evidence" value="ECO:0007669"/>
    <property type="project" value="TreeGrafter"/>
</dbReference>